<evidence type="ECO:0000259" key="5">
    <source>
        <dbReference type="PROSITE" id="PS50016"/>
    </source>
</evidence>
<dbReference type="Gene3D" id="3.40.630.30">
    <property type="match status" value="1"/>
</dbReference>
<keyword evidence="2 4" id="KW-0863">Zinc-finger</keyword>
<keyword evidence="1" id="KW-0479">Metal-binding</keyword>
<dbReference type="InterPro" id="IPR011011">
    <property type="entry name" value="Znf_FYVE_PHD"/>
</dbReference>
<organism evidence="6 7">
    <name type="scientific">Elaeis guineensis var. tenera</name>
    <name type="common">Oil palm</name>
    <dbReference type="NCBI Taxonomy" id="51953"/>
    <lineage>
        <taxon>Eukaryota</taxon>
        <taxon>Viridiplantae</taxon>
        <taxon>Streptophyta</taxon>
        <taxon>Embryophyta</taxon>
        <taxon>Tracheophyta</taxon>
        <taxon>Spermatophyta</taxon>
        <taxon>Magnoliopsida</taxon>
        <taxon>Liliopsida</taxon>
        <taxon>Arecaceae</taxon>
        <taxon>Arecoideae</taxon>
        <taxon>Cocoseae</taxon>
        <taxon>Elaeidinae</taxon>
        <taxon>Elaeis</taxon>
    </lineage>
</organism>
<protein>
    <submittedName>
        <fullName evidence="7">Increased DNA methylation 1</fullName>
    </submittedName>
</protein>
<dbReference type="InterPro" id="IPR019786">
    <property type="entry name" value="Zinc_finger_PHD-type_CS"/>
</dbReference>
<name>A0A8N4F4I3_ELAGV</name>
<reference evidence="7" key="1">
    <citation type="submission" date="2025-08" db="UniProtKB">
        <authorList>
            <consortium name="RefSeq"/>
        </authorList>
    </citation>
    <scope>IDENTIFICATION</scope>
</reference>
<gene>
    <name evidence="7" type="primary">LOC105043026</name>
</gene>
<dbReference type="InterPro" id="IPR056511">
    <property type="entry name" value="IDM1_C"/>
</dbReference>
<evidence type="ECO:0000256" key="2">
    <source>
        <dbReference type="ARBA" id="ARBA00022771"/>
    </source>
</evidence>
<dbReference type="GO" id="GO:0000977">
    <property type="term" value="F:RNA polymerase II transcription regulatory region sequence-specific DNA binding"/>
    <property type="evidence" value="ECO:0007669"/>
    <property type="project" value="TreeGrafter"/>
</dbReference>
<evidence type="ECO:0000256" key="1">
    <source>
        <dbReference type="ARBA" id="ARBA00022723"/>
    </source>
</evidence>
<dbReference type="PANTHER" id="PTHR47025:SF2">
    <property type="entry name" value="AUTOIMMUNE REGULATOR"/>
    <property type="match status" value="1"/>
</dbReference>
<sequence>MERHKQSDTLCQMCKRSGTLVQCDRCPRAYHKECVGLSSIPESWFCPFCKKMYKGEKPLARQVQMVKTSSTKLSSCVLCRSTDFLKSGFGPRTVILCDQCDKEYHIGCLKGNNMCDLKELPSGDWFCSNDCKKINSALKELDLCEPEPLPDLVSHLIKKKCEEKGLHMNADTDLRWKLIHGTASAAKNPILSRIVSILHESFKPIKDDATGRDLIKAMVYGRKIGSRDFNGMHCAVLTVNSFVVSVAIFRVLGCQVAEMPLVATCTQDQGMGYFQSLFWCILRTLSHLGVKHFLVPAANDAVSYWRNKFGFEKISRDQLPECTKDLYLMVFEGTSLLHKQIPAPQVFSEGSRRS</sequence>
<dbReference type="Pfam" id="PF23011">
    <property type="entry name" value="PHD-1st_NSD"/>
    <property type="match status" value="1"/>
</dbReference>
<dbReference type="GO" id="GO:0045944">
    <property type="term" value="P:positive regulation of transcription by RNA polymerase II"/>
    <property type="evidence" value="ECO:0007669"/>
    <property type="project" value="TreeGrafter"/>
</dbReference>
<dbReference type="Gene3D" id="3.30.40.10">
    <property type="entry name" value="Zinc/RING finger domain, C3HC4 (zinc finger)"/>
    <property type="match status" value="2"/>
</dbReference>
<proteinExistence type="predicted"/>
<dbReference type="OrthoDB" id="1903104at2759"/>
<dbReference type="GO" id="GO:0005634">
    <property type="term" value="C:nucleus"/>
    <property type="evidence" value="ECO:0007669"/>
    <property type="project" value="TreeGrafter"/>
</dbReference>
<dbReference type="PROSITE" id="PS01359">
    <property type="entry name" value="ZF_PHD_1"/>
    <property type="match status" value="1"/>
</dbReference>
<dbReference type="AlphaFoldDB" id="A0A8N4F4I3"/>
<dbReference type="Proteomes" id="UP000504607">
    <property type="component" value="Chromosome 4"/>
</dbReference>
<keyword evidence="6" id="KW-1185">Reference proteome</keyword>
<dbReference type="SUPFAM" id="SSF55729">
    <property type="entry name" value="Acyl-CoA N-acyltransferases (Nat)"/>
    <property type="match status" value="1"/>
</dbReference>
<feature type="domain" description="PHD-type" evidence="5">
    <location>
        <begin position="8"/>
        <end position="52"/>
    </location>
</feature>
<dbReference type="Pfam" id="PF23209">
    <property type="entry name" value="IDM1_C"/>
    <property type="match status" value="1"/>
</dbReference>
<dbReference type="InterPro" id="IPR001965">
    <property type="entry name" value="Znf_PHD"/>
</dbReference>
<evidence type="ECO:0000256" key="4">
    <source>
        <dbReference type="PROSITE-ProRule" id="PRU00146"/>
    </source>
</evidence>
<evidence type="ECO:0000313" key="6">
    <source>
        <dbReference type="Proteomes" id="UP000504607"/>
    </source>
</evidence>
<dbReference type="GO" id="GO:0008270">
    <property type="term" value="F:zinc ion binding"/>
    <property type="evidence" value="ECO:0007669"/>
    <property type="project" value="UniProtKB-KW"/>
</dbReference>
<dbReference type="PANTHER" id="PTHR47025">
    <property type="entry name" value="AUTOIMMUNE REGULATOR"/>
    <property type="match status" value="1"/>
</dbReference>
<dbReference type="InterPro" id="IPR019787">
    <property type="entry name" value="Znf_PHD-finger"/>
</dbReference>
<dbReference type="InterPro" id="IPR016181">
    <property type="entry name" value="Acyl_CoA_acyltransferase"/>
</dbReference>
<dbReference type="GO" id="GO:0042393">
    <property type="term" value="F:histone binding"/>
    <property type="evidence" value="ECO:0007669"/>
    <property type="project" value="TreeGrafter"/>
</dbReference>
<evidence type="ECO:0000256" key="3">
    <source>
        <dbReference type="ARBA" id="ARBA00022833"/>
    </source>
</evidence>
<dbReference type="SMART" id="SM00249">
    <property type="entry name" value="PHD"/>
    <property type="match status" value="2"/>
</dbReference>
<dbReference type="RefSeq" id="XP_029120181.1">
    <property type="nucleotide sequence ID" value="XM_029264348.1"/>
</dbReference>
<dbReference type="GO" id="GO:0003682">
    <property type="term" value="F:chromatin binding"/>
    <property type="evidence" value="ECO:0007669"/>
    <property type="project" value="TreeGrafter"/>
</dbReference>
<dbReference type="SUPFAM" id="SSF57903">
    <property type="entry name" value="FYVE/PHD zinc finger"/>
    <property type="match status" value="2"/>
</dbReference>
<accession>A0A8N4F4I3</accession>
<evidence type="ECO:0000313" key="7">
    <source>
        <dbReference type="RefSeq" id="XP_029120181.1"/>
    </source>
</evidence>
<keyword evidence="3" id="KW-0862">Zinc</keyword>
<dbReference type="InterPro" id="IPR059153">
    <property type="entry name" value="NSD_PHD-1st"/>
</dbReference>
<dbReference type="InterPro" id="IPR013083">
    <property type="entry name" value="Znf_RING/FYVE/PHD"/>
</dbReference>
<dbReference type="PROSITE" id="PS50016">
    <property type="entry name" value="ZF_PHD_2"/>
    <property type="match status" value="1"/>
</dbReference>